<organism evidence="3 4">
    <name type="scientific">Leekyejoonella antrihumi</name>
    <dbReference type="NCBI Taxonomy" id="1660198"/>
    <lineage>
        <taxon>Bacteria</taxon>
        <taxon>Bacillati</taxon>
        <taxon>Actinomycetota</taxon>
        <taxon>Actinomycetes</taxon>
        <taxon>Micrococcales</taxon>
        <taxon>Dermacoccaceae</taxon>
        <taxon>Leekyejoonella</taxon>
    </lineage>
</organism>
<feature type="compositionally biased region" description="Low complexity" evidence="1">
    <location>
        <begin position="31"/>
        <end position="48"/>
    </location>
</feature>
<evidence type="ECO:0000313" key="4">
    <source>
        <dbReference type="Proteomes" id="UP000320244"/>
    </source>
</evidence>
<evidence type="ECO:0000313" key="3">
    <source>
        <dbReference type="EMBL" id="TWP34739.1"/>
    </source>
</evidence>
<reference evidence="3 4" key="2">
    <citation type="submission" date="2019-08" db="EMBL/GenBank/DDBJ databases">
        <title>Jejuicoccus antrihumi gen. nov., sp. nov., a new member of the family Dermacoccaceae isolated from a cave.</title>
        <authorList>
            <person name="Schumann P."/>
            <person name="Kim I.S."/>
        </authorList>
    </citation>
    <scope>NUCLEOTIDE SEQUENCE [LARGE SCALE GENOMIC DNA]</scope>
    <source>
        <strain evidence="3 4">C5-26</strain>
    </source>
</reference>
<reference evidence="3 4" key="1">
    <citation type="submission" date="2019-05" db="EMBL/GenBank/DDBJ databases">
        <authorList>
            <person name="Lee S.D."/>
        </authorList>
    </citation>
    <scope>NUCLEOTIDE SEQUENCE [LARGE SCALE GENOMIC DNA]</scope>
    <source>
        <strain evidence="3 4">C5-26</strain>
    </source>
</reference>
<feature type="domain" description="DUF8017" evidence="2">
    <location>
        <begin position="63"/>
        <end position="237"/>
    </location>
</feature>
<evidence type="ECO:0000256" key="1">
    <source>
        <dbReference type="SAM" id="MobiDB-lite"/>
    </source>
</evidence>
<evidence type="ECO:0000259" key="2">
    <source>
        <dbReference type="Pfam" id="PF26056"/>
    </source>
</evidence>
<comment type="caution">
    <text evidence="3">The sequence shown here is derived from an EMBL/GenBank/DDBJ whole genome shotgun (WGS) entry which is preliminary data.</text>
</comment>
<dbReference type="AlphaFoldDB" id="A0A563DX86"/>
<sequence>MLAALIAVVVVVAVVVTVVILKVTGGHGRQAANAAGSNPAATSTPSTPEDSWTNPDVVRTGVRPLKAGWQAVLAEKRLASAAYDVPKKNWVYKSTEIIGFADSTGKPLAAAGDAATYRAGFCKTSKTADLAFVGFYGIGQSDPADAAPDAAKKFANAIALRKDNKSYAHRGKMTTSQTGVQGLPAVESTIVATTGDRDKKNCDSAKVEVRTMGVSMGSRSTLLVLVRAIDVPDALSANRPTRSCGLCAPQRTD</sequence>
<keyword evidence="4" id="KW-1185">Reference proteome</keyword>
<dbReference type="RefSeq" id="WP_146318508.1">
    <property type="nucleotide sequence ID" value="NZ_VCQV01000025.1"/>
</dbReference>
<accession>A0A563DX86</accession>
<dbReference type="EMBL" id="VCQV01000025">
    <property type="protein sequence ID" value="TWP34739.1"/>
    <property type="molecule type" value="Genomic_DNA"/>
</dbReference>
<protein>
    <recommendedName>
        <fullName evidence="2">DUF8017 domain-containing protein</fullName>
    </recommendedName>
</protein>
<dbReference type="OrthoDB" id="3614545at2"/>
<feature type="region of interest" description="Disordered" evidence="1">
    <location>
        <begin position="29"/>
        <end position="55"/>
    </location>
</feature>
<name>A0A563DX86_9MICO</name>
<dbReference type="Proteomes" id="UP000320244">
    <property type="component" value="Unassembled WGS sequence"/>
</dbReference>
<proteinExistence type="predicted"/>
<dbReference type="InterPro" id="IPR058330">
    <property type="entry name" value="DUF8017"/>
</dbReference>
<dbReference type="Pfam" id="PF26056">
    <property type="entry name" value="DUF8017"/>
    <property type="match status" value="1"/>
</dbReference>
<gene>
    <name evidence="3" type="ORF">FGL98_16680</name>
</gene>